<gene>
    <name evidence="2" type="ORF">A3C15_03340</name>
</gene>
<organism evidence="2 3">
    <name type="scientific">Candidatus Magasanikbacteria bacterium RIFCSPHIGHO2_02_FULL_50_9b</name>
    <dbReference type="NCBI Taxonomy" id="1798682"/>
    <lineage>
        <taxon>Bacteria</taxon>
        <taxon>Candidatus Magasanikiibacteriota</taxon>
    </lineage>
</organism>
<feature type="transmembrane region" description="Helical" evidence="1">
    <location>
        <begin position="123"/>
        <end position="143"/>
    </location>
</feature>
<keyword evidence="1" id="KW-0812">Transmembrane</keyword>
<evidence type="ECO:0000313" key="3">
    <source>
        <dbReference type="Proteomes" id="UP000176532"/>
    </source>
</evidence>
<feature type="transmembrane region" description="Helical" evidence="1">
    <location>
        <begin position="33"/>
        <end position="54"/>
    </location>
</feature>
<protein>
    <submittedName>
        <fullName evidence="2">Uncharacterized protein</fullName>
    </submittedName>
</protein>
<keyword evidence="1" id="KW-1133">Transmembrane helix</keyword>
<keyword evidence="1" id="KW-0472">Membrane</keyword>
<dbReference type="AlphaFoldDB" id="A0A1F6M967"/>
<evidence type="ECO:0000313" key="2">
    <source>
        <dbReference type="EMBL" id="OGH68118.1"/>
    </source>
</evidence>
<proteinExistence type="predicted"/>
<dbReference type="Proteomes" id="UP000176532">
    <property type="component" value="Unassembled WGS sequence"/>
</dbReference>
<name>A0A1F6M967_9BACT</name>
<accession>A0A1F6M967</accession>
<evidence type="ECO:0000256" key="1">
    <source>
        <dbReference type="SAM" id="Phobius"/>
    </source>
</evidence>
<feature type="transmembrane region" description="Helical" evidence="1">
    <location>
        <begin position="74"/>
        <end position="92"/>
    </location>
</feature>
<sequence>MSGMSANTSGADTISTVPTEHVHLKKHISDKGFVALVVFLVDVALGMSNVGALVALMLPSPHDGEGIMVRGASINAPEVLAFSVAAMVWFTLRARHEAEGARMTVNCGSDCSERYLEGYRKSIAALLLNIGVLIAAMAFKVLAK</sequence>
<reference evidence="2 3" key="1">
    <citation type="journal article" date="2016" name="Nat. Commun.">
        <title>Thousands of microbial genomes shed light on interconnected biogeochemical processes in an aquifer system.</title>
        <authorList>
            <person name="Anantharaman K."/>
            <person name="Brown C.T."/>
            <person name="Hug L.A."/>
            <person name="Sharon I."/>
            <person name="Castelle C.J."/>
            <person name="Probst A.J."/>
            <person name="Thomas B.C."/>
            <person name="Singh A."/>
            <person name="Wilkins M.J."/>
            <person name="Karaoz U."/>
            <person name="Brodie E.L."/>
            <person name="Williams K.H."/>
            <person name="Hubbard S.S."/>
            <person name="Banfield J.F."/>
        </authorList>
    </citation>
    <scope>NUCLEOTIDE SEQUENCE [LARGE SCALE GENOMIC DNA]</scope>
</reference>
<dbReference type="EMBL" id="MFQD01000010">
    <property type="protein sequence ID" value="OGH68118.1"/>
    <property type="molecule type" value="Genomic_DNA"/>
</dbReference>
<dbReference type="STRING" id="1798682.A3C15_03340"/>
<comment type="caution">
    <text evidence="2">The sequence shown here is derived from an EMBL/GenBank/DDBJ whole genome shotgun (WGS) entry which is preliminary data.</text>
</comment>